<sequence>MKRIYTILIVLFILSGILLLLSLLGVPPLSGRNGLLRVCRFNEQTAKNDVCRWVWDKTLNQPSIYF</sequence>
<protein>
    <submittedName>
        <fullName evidence="1">Uncharacterized protein</fullName>
    </submittedName>
</protein>
<evidence type="ECO:0000313" key="2">
    <source>
        <dbReference type="Proteomes" id="UP000228996"/>
    </source>
</evidence>
<reference evidence="2" key="1">
    <citation type="submission" date="2017-09" db="EMBL/GenBank/DDBJ databases">
        <title>Depth-based differentiation of microbial function through sediment-hosted aquifers and enrichment of novel symbionts in the deep terrestrial subsurface.</title>
        <authorList>
            <person name="Probst A.J."/>
            <person name="Ladd B."/>
            <person name="Jarett J.K."/>
            <person name="Geller-Mcgrath D.E."/>
            <person name="Sieber C.M.K."/>
            <person name="Emerson J.B."/>
            <person name="Anantharaman K."/>
            <person name="Thomas B.C."/>
            <person name="Malmstrom R."/>
            <person name="Stieglmeier M."/>
            <person name="Klingl A."/>
            <person name="Woyke T."/>
            <person name="Ryan C.M."/>
            <person name="Banfield J.F."/>
        </authorList>
    </citation>
    <scope>NUCLEOTIDE SEQUENCE [LARGE SCALE GENOMIC DNA]</scope>
</reference>
<dbReference type="EMBL" id="PEYO01000018">
    <property type="protein sequence ID" value="PIU03338.1"/>
    <property type="molecule type" value="Genomic_DNA"/>
</dbReference>
<organism evidence="1 2">
    <name type="scientific">Candidatus Shapirobacteria bacterium CG08_land_8_20_14_0_20_39_18</name>
    <dbReference type="NCBI Taxonomy" id="1974883"/>
    <lineage>
        <taxon>Bacteria</taxon>
        <taxon>Candidatus Shapironibacteriota</taxon>
    </lineage>
</organism>
<proteinExistence type="predicted"/>
<evidence type="ECO:0000313" key="1">
    <source>
        <dbReference type="EMBL" id="PIU03338.1"/>
    </source>
</evidence>
<accession>A0A2M6XCC9</accession>
<comment type="caution">
    <text evidence="1">The sequence shown here is derived from an EMBL/GenBank/DDBJ whole genome shotgun (WGS) entry which is preliminary data.</text>
</comment>
<name>A0A2M6XCC9_9BACT</name>
<dbReference type="Proteomes" id="UP000228996">
    <property type="component" value="Unassembled WGS sequence"/>
</dbReference>
<dbReference type="AlphaFoldDB" id="A0A2M6XCC9"/>
<gene>
    <name evidence="1" type="ORF">COT44_03910</name>
</gene>